<keyword evidence="7 8" id="KW-0472">Membrane</keyword>
<dbReference type="Gene3D" id="3.40.50.300">
    <property type="entry name" value="P-loop containing nucleotide triphosphate hydrolases"/>
    <property type="match status" value="1"/>
</dbReference>
<keyword evidence="11" id="KW-1185">Reference proteome</keyword>
<keyword evidence="5 8" id="KW-0067">ATP-binding</keyword>
<dbReference type="CDD" id="cd03225">
    <property type="entry name" value="ABC_cobalt_CbiO_domain1"/>
    <property type="match status" value="1"/>
</dbReference>
<keyword evidence="6" id="KW-1278">Translocase</keyword>
<evidence type="ECO:0000256" key="7">
    <source>
        <dbReference type="ARBA" id="ARBA00023136"/>
    </source>
</evidence>
<reference evidence="10 11" key="1">
    <citation type="journal article" date="2023" name="Int. J. Syst. Evol. Microbiol.">
        <title>Streptococcus sciuri sp. nov., Staphylococcus marylandisciuri sp. nov. and Staphylococcus americanisciuri sp. nov., isolated from faeces of eastern grey squirrel (Sciurus carolinensis).</title>
        <authorList>
            <person name="Volokhov D.V."/>
            <person name="Zagorodnyaya T.A."/>
            <person name="Furtak V.A."/>
            <person name="Nattanmai G."/>
            <person name="Randall L."/>
            <person name="Jose S."/>
            <person name="Gao Y."/>
            <person name="Eisenberg T."/>
            <person name="Delmonte P."/>
            <person name="Blom J."/>
            <person name="Mitchell K.K."/>
        </authorList>
    </citation>
    <scope>NUCLEOTIDE SEQUENCE [LARGE SCALE GENOMIC DNA]</scope>
    <source>
        <strain evidence="10 11">SQ8-PEA</strain>
    </source>
</reference>
<dbReference type="InterPro" id="IPR003593">
    <property type="entry name" value="AAA+_ATPase"/>
</dbReference>
<comment type="caution">
    <text evidence="10">The sequence shown here is derived from an EMBL/GenBank/DDBJ whole genome shotgun (WGS) entry which is preliminary data.</text>
</comment>
<comment type="subcellular location">
    <subcellularLocation>
        <location evidence="1 8">Cell membrane</location>
        <topology evidence="1 8">Peripheral membrane protein</topology>
    </subcellularLocation>
</comment>
<evidence type="ECO:0000256" key="4">
    <source>
        <dbReference type="ARBA" id="ARBA00022741"/>
    </source>
</evidence>
<feature type="domain" description="ABC transporter" evidence="9">
    <location>
        <begin position="3"/>
        <end position="246"/>
    </location>
</feature>
<dbReference type="InterPro" id="IPR030946">
    <property type="entry name" value="EcfA2"/>
</dbReference>
<dbReference type="SUPFAM" id="SSF52540">
    <property type="entry name" value="P-loop containing nucleoside triphosphate hydrolases"/>
    <property type="match status" value="1"/>
</dbReference>
<comment type="subunit">
    <text evidence="8">Forms a stable energy-coupling factor (ECF) transporter complex composed of 2 membrane-embedded substrate-binding proteins (S component), 2 ATP-binding proteins (A component) and 2 transmembrane proteins (T component).</text>
</comment>
<dbReference type="NCBIfam" id="TIGR04521">
    <property type="entry name" value="ECF_ATPase_2"/>
    <property type="match status" value="1"/>
</dbReference>
<dbReference type="EC" id="7.-.-.-" evidence="8"/>
<keyword evidence="4 8" id="KW-0547">Nucleotide-binding</keyword>
<protein>
    <recommendedName>
        <fullName evidence="8">Energy-coupling factor transporter ATP-binding protein EcfA2</fullName>
        <ecNumber evidence="8">7.-.-.-</ecNumber>
    </recommendedName>
</protein>
<dbReference type="PANTHER" id="PTHR43553">
    <property type="entry name" value="HEAVY METAL TRANSPORTER"/>
    <property type="match status" value="1"/>
</dbReference>
<dbReference type="NCBIfam" id="NF010166">
    <property type="entry name" value="PRK13646.1"/>
    <property type="match status" value="1"/>
</dbReference>
<comment type="function">
    <text evidence="8">ATP-binding (A) component of a common energy-coupling factor (ECF) ABC-transporter complex.</text>
</comment>
<comment type="similarity">
    <text evidence="8">Belongs to the ABC transporter superfamily. Energy-coupling factor EcfA family.</text>
</comment>
<organism evidence="10 11">
    <name type="scientific">Staphylococcus marylandisciuri</name>
    <dbReference type="NCBI Taxonomy" id="2981529"/>
    <lineage>
        <taxon>Bacteria</taxon>
        <taxon>Bacillati</taxon>
        <taxon>Bacillota</taxon>
        <taxon>Bacilli</taxon>
        <taxon>Bacillales</taxon>
        <taxon>Staphylococcaceae</taxon>
        <taxon>Staphylococcus</taxon>
    </lineage>
</organism>
<evidence type="ECO:0000256" key="5">
    <source>
        <dbReference type="ARBA" id="ARBA00022840"/>
    </source>
</evidence>
<accession>A0ABT2QMD0</accession>
<evidence type="ECO:0000256" key="1">
    <source>
        <dbReference type="ARBA" id="ARBA00004202"/>
    </source>
</evidence>
<evidence type="ECO:0000313" key="11">
    <source>
        <dbReference type="Proteomes" id="UP001209553"/>
    </source>
</evidence>
<dbReference type="GO" id="GO:0016787">
    <property type="term" value="F:hydrolase activity"/>
    <property type="evidence" value="ECO:0007669"/>
    <property type="project" value="UniProtKB-KW"/>
</dbReference>
<proteinExistence type="inferred from homology"/>
<dbReference type="InterPro" id="IPR003439">
    <property type="entry name" value="ABC_transporter-like_ATP-bd"/>
</dbReference>
<dbReference type="InterPro" id="IPR027417">
    <property type="entry name" value="P-loop_NTPase"/>
</dbReference>
<evidence type="ECO:0000256" key="2">
    <source>
        <dbReference type="ARBA" id="ARBA00022448"/>
    </source>
</evidence>
<dbReference type="InterPro" id="IPR050095">
    <property type="entry name" value="ECF_ABC_transporter_ATP-bd"/>
</dbReference>
<dbReference type="EMBL" id="JAOPKZ010000001">
    <property type="protein sequence ID" value="MCU5745131.1"/>
    <property type="molecule type" value="Genomic_DNA"/>
</dbReference>
<dbReference type="PROSITE" id="PS00211">
    <property type="entry name" value="ABC_TRANSPORTER_1"/>
    <property type="match status" value="1"/>
</dbReference>
<gene>
    <name evidence="10" type="ORF">N9R04_00160</name>
</gene>
<dbReference type="InterPro" id="IPR017871">
    <property type="entry name" value="ABC_transporter-like_CS"/>
</dbReference>
<dbReference type="Proteomes" id="UP001209553">
    <property type="component" value="Unassembled WGS sequence"/>
</dbReference>
<dbReference type="Pfam" id="PF00005">
    <property type="entry name" value="ABC_tran"/>
    <property type="match status" value="1"/>
</dbReference>
<sequence>MSIQFKQVSYIYQPKSPYEHRALENVNTVFKDGQYYAIVGRTGSGKSTLMQHINALLKPSSGEVIVNDQHVGNKTKDKYLHTVRKSVGLVFQFPEAQLFEDTIERELLFGPRNFNMAEEQVLTRAHQLLRDFGFGENVMQLSPFQLSGGQMRKIAIISILAMDPDIIMLDEPTAGLDPESKKQVMAIIKRLQVEEGKTIILITHDMNDVAQYADEVKVMKNGTVVETLSPRQLFSDIQLVNELHLELPHIVQLQNDLEAKYQTRFNYQAMTEEEFADLYQRWRSDER</sequence>
<dbReference type="RefSeq" id="WP_262853451.1">
    <property type="nucleotide sequence ID" value="NZ_JAOPKZ010000001.1"/>
</dbReference>
<dbReference type="PROSITE" id="PS50893">
    <property type="entry name" value="ABC_TRANSPORTER_2"/>
    <property type="match status" value="1"/>
</dbReference>
<evidence type="ECO:0000256" key="6">
    <source>
        <dbReference type="ARBA" id="ARBA00022967"/>
    </source>
</evidence>
<keyword evidence="2 8" id="KW-0813">Transport</keyword>
<dbReference type="SMART" id="SM00382">
    <property type="entry name" value="AAA"/>
    <property type="match status" value="1"/>
</dbReference>
<evidence type="ECO:0000259" key="9">
    <source>
        <dbReference type="PROSITE" id="PS50893"/>
    </source>
</evidence>
<dbReference type="InterPro" id="IPR015856">
    <property type="entry name" value="ABC_transpr_CbiO/EcfA_su"/>
</dbReference>
<keyword evidence="10" id="KW-0378">Hydrolase</keyword>
<name>A0ABT2QMD0_9STAP</name>
<evidence type="ECO:0000256" key="8">
    <source>
        <dbReference type="RuleBase" id="RU365104"/>
    </source>
</evidence>
<dbReference type="PANTHER" id="PTHR43553:SF27">
    <property type="entry name" value="ENERGY-COUPLING FACTOR TRANSPORTER ATP-BINDING PROTEIN ECFA2"/>
    <property type="match status" value="1"/>
</dbReference>
<evidence type="ECO:0000313" key="10">
    <source>
        <dbReference type="EMBL" id="MCU5745131.1"/>
    </source>
</evidence>
<keyword evidence="3 8" id="KW-1003">Cell membrane</keyword>
<evidence type="ECO:0000256" key="3">
    <source>
        <dbReference type="ARBA" id="ARBA00022475"/>
    </source>
</evidence>